<name>A0AAD4YJR2_PRUDU</name>
<comment type="catalytic activity">
    <reaction evidence="6">
        <text>NAD(+) + H2O = ADP-D-ribose + nicotinamide + H(+)</text>
        <dbReference type="Rhea" id="RHEA:16301"/>
        <dbReference type="ChEBI" id="CHEBI:15377"/>
        <dbReference type="ChEBI" id="CHEBI:15378"/>
        <dbReference type="ChEBI" id="CHEBI:17154"/>
        <dbReference type="ChEBI" id="CHEBI:57540"/>
        <dbReference type="ChEBI" id="CHEBI:57967"/>
        <dbReference type="EC" id="3.2.2.6"/>
    </reaction>
    <physiologicalReaction direction="left-to-right" evidence="6">
        <dbReference type="Rhea" id="RHEA:16302"/>
    </physiologicalReaction>
</comment>
<sequence>MLIIKELRRTFQFTTACTLPTVDFTISLQESDNADGCASVVSSSLYYKHRRLLIHHRRGEDTRKSFAEHLYGALRQEGIMTFVDDSENERGKAISPQFISAIEQSKIAVVVFSENYASSTWCLDELSKILERKEGGDAVLPIFYYVDPSDTRKHMNRLTEALNLHEKRFEENIETVERWRAALEKAANLRWKSSNDRYEPQLIKEIVNEVLTKVRPEPQERLFGIYQRLEQLDLLLDAGSDDVHFIGIWGMAGLGKTTLAKTVYERILHKFEVSSFLDRVSEGSKAHGLSNLQRNLSKVLMNKNIEDWDIHGEATMRKVLCEKKVLLVLDDVDQISQLETLCGNQDWFRSGSRVIITTRNEQLLITHGVERRFEMHELNDDDALQLFSWKAFKKDFPDKEYMAPSKVILNYANGHPLALKVLGSLLHKRDQDAWRSALCKLKDAFKGEIMDTLRISYDELEKQEKSIFLDIACFFKGKCKDQVVEILDNDGFCSRIAMDVLIEKSLLTISDNMVWMHDLLQEMGWEIVRQQAQEPGERSRLWLSRDVFHVLKNNLGTNAVEGIVLDLPEPKVVRCNSKAFSKMVNLRLLQIHSVHLPHGLSYLSNSLRFLGWSGYPLKSLPTAFQPDKIVELSMCHSSIVQLWSGIKYLDKLKVLNLSYSQHLTRTPDFTGVQNLERLYLEGCESLVEIHPSIGFLKRLISLNLKGCKSLASLPSKIEMEYLQSFILSGCSRVQKLPEFVGHMEHLREISLDGSATENIPLSVERLTRLSSLDMRDCINLRFLPSTIGNLKFLKTLDLSGCSNLAKLPESLGELESLENIDLSGTSIEEWPSSIVLLKNHKSLIFRGPKGPSRQSWHMALPFRLMPMKSRQPMSSFLPPLSEICFLTELNLSNCNLLEGEIPGDIGCLSSLASLNLSSNNFVSLPKSISELLKLEYLSLRHCCKLQELPLLSSSRALEVIADGCTSMKKLQWPSNLDRLKRSCFNFINCTGLVEKESLSMLERYLKRVPYAGDRYEIVMPGSEIPSWFSHQTLGSSVSVQLPQNWRDNKWMGYALCAVFQVFGSGWELDCHLKVNGKEQYPAPILATNVQPMSDHLWLVYISRDLSLGKEWQHRRNQLIFSFISSGPSFVKKCGVRLIYEQDVEEFNKIFTQPSSKISPSEAMDALHHDEKSESLEGAIVQQSFWKRPSRNSSFTEQSHFKRSKAT</sequence>
<dbReference type="Proteomes" id="UP001054821">
    <property type="component" value="Chromosome 8"/>
</dbReference>
<dbReference type="SUPFAM" id="SSF52058">
    <property type="entry name" value="L domain-like"/>
    <property type="match status" value="2"/>
</dbReference>
<dbReference type="SMART" id="SM00255">
    <property type="entry name" value="TIR"/>
    <property type="match status" value="1"/>
</dbReference>
<dbReference type="EC" id="3.2.2.6" evidence="1"/>
<dbReference type="Gene3D" id="1.10.8.430">
    <property type="entry name" value="Helical domain of apoptotic protease-activating factors"/>
    <property type="match status" value="1"/>
</dbReference>
<dbReference type="Gene3D" id="3.80.10.10">
    <property type="entry name" value="Ribonuclease Inhibitor"/>
    <property type="match status" value="2"/>
</dbReference>
<dbReference type="InterPro" id="IPR042197">
    <property type="entry name" value="Apaf_helical"/>
</dbReference>
<dbReference type="Gene3D" id="3.40.50.10140">
    <property type="entry name" value="Toll/interleukin-1 receptor homology (TIR) domain"/>
    <property type="match status" value="1"/>
</dbReference>
<dbReference type="EMBL" id="JAJFAZ020000008">
    <property type="protein sequence ID" value="KAI5312682.1"/>
    <property type="molecule type" value="Genomic_DNA"/>
</dbReference>
<dbReference type="InterPro" id="IPR032675">
    <property type="entry name" value="LRR_dom_sf"/>
</dbReference>
<dbReference type="PROSITE" id="PS50104">
    <property type="entry name" value="TIR"/>
    <property type="match status" value="1"/>
</dbReference>
<keyword evidence="4" id="KW-0378">Hydrolase</keyword>
<keyword evidence="9" id="KW-1185">Reference proteome</keyword>
<comment type="caution">
    <text evidence="8">The sequence shown here is derived from an EMBL/GenBank/DDBJ whole genome shotgun (WGS) entry which is preliminary data.</text>
</comment>
<keyword evidence="3" id="KW-0677">Repeat</keyword>
<evidence type="ECO:0000256" key="2">
    <source>
        <dbReference type="ARBA" id="ARBA00022614"/>
    </source>
</evidence>
<evidence type="ECO:0000256" key="1">
    <source>
        <dbReference type="ARBA" id="ARBA00011982"/>
    </source>
</evidence>
<dbReference type="Pfam" id="PF23282">
    <property type="entry name" value="WHD_ROQ1"/>
    <property type="match status" value="1"/>
</dbReference>
<evidence type="ECO:0000259" key="7">
    <source>
        <dbReference type="PROSITE" id="PS50104"/>
    </source>
</evidence>
<evidence type="ECO:0000256" key="4">
    <source>
        <dbReference type="ARBA" id="ARBA00022801"/>
    </source>
</evidence>
<keyword evidence="5" id="KW-0520">NAD</keyword>
<dbReference type="InterPro" id="IPR035897">
    <property type="entry name" value="Toll_tir_struct_dom_sf"/>
</dbReference>
<dbReference type="AlphaFoldDB" id="A0AAD4YJR2"/>
<dbReference type="GO" id="GO:0061809">
    <property type="term" value="F:NAD+ nucleosidase activity, cyclic ADP-ribose generating"/>
    <property type="evidence" value="ECO:0007669"/>
    <property type="project" value="UniProtKB-EC"/>
</dbReference>
<dbReference type="GO" id="GO:0043531">
    <property type="term" value="F:ADP binding"/>
    <property type="evidence" value="ECO:0007669"/>
    <property type="project" value="InterPro"/>
</dbReference>
<dbReference type="InterPro" id="IPR000157">
    <property type="entry name" value="TIR_dom"/>
</dbReference>
<dbReference type="Pfam" id="PF00931">
    <property type="entry name" value="NB-ARC"/>
    <property type="match status" value="1"/>
</dbReference>
<gene>
    <name evidence="8" type="ORF">L3X38_041856</name>
</gene>
<dbReference type="PRINTS" id="PR00364">
    <property type="entry name" value="DISEASERSIST"/>
</dbReference>
<dbReference type="Pfam" id="PF00560">
    <property type="entry name" value="LRR_1"/>
    <property type="match status" value="2"/>
</dbReference>
<dbReference type="FunFam" id="3.40.50.10140:FF:000007">
    <property type="entry name" value="Disease resistance protein (TIR-NBS-LRR class)"/>
    <property type="match status" value="1"/>
</dbReference>
<dbReference type="GO" id="GO:0007165">
    <property type="term" value="P:signal transduction"/>
    <property type="evidence" value="ECO:0007669"/>
    <property type="project" value="InterPro"/>
</dbReference>
<dbReference type="Pfam" id="PF01582">
    <property type="entry name" value="TIR"/>
    <property type="match status" value="1"/>
</dbReference>
<dbReference type="PROSITE" id="PS51450">
    <property type="entry name" value="LRR"/>
    <property type="match status" value="1"/>
</dbReference>
<dbReference type="PANTHER" id="PTHR11017">
    <property type="entry name" value="LEUCINE-RICH REPEAT-CONTAINING PROTEIN"/>
    <property type="match status" value="1"/>
</dbReference>
<dbReference type="InterPro" id="IPR045344">
    <property type="entry name" value="C-JID"/>
</dbReference>
<dbReference type="GO" id="GO:0006952">
    <property type="term" value="P:defense response"/>
    <property type="evidence" value="ECO:0007669"/>
    <property type="project" value="InterPro"/>
</dbReference>
<feature type="domain" description="TIR" evidence="7">
    <location>
        <begin position="48"/>
        <end position="214"/>
    </location>
</feature>
<proteinExistence type="predicted"/>
<protein>
    <recommendedName>
        <fullName evidence="1">ADP-ribosyl cyclase/cyclic ADP-ribose hydrolase</fullName>
        <ecNumber evidence="1">3.2.2.6</ecNumber>
    </recommendedName>
</protein>
<dbReference type="SUPFAM" id="SSF52200">
    <property type="entry name" value="Toll/Interleukin receptor TIR domain"/>
    <property type="match status" value="1"/>
</dbReference>
<dbReference type="InterPro" id="IPR027417">
    <property type="entry name" value="P-loop_NTPase"/>
</dbReference>
<evidence type="ECO:0000313" key="9">
    <source>
        <dbReference type="Proteomes" id="UP001054821"/>
    </source>
</evidence>
<dbReference type="InterPro" id="IPR044974">
    <property type="entry name" value="Disease_R_plants"/>
</dbReference>
<dbReference type="Gene3D" id="3.40.50.300">
    <property type="entry name" value="P-loop containing nucleotide triphosphate hydrolases"/>
    <property type="match status" value="1"/>
</dbReference>
<organism evidence="8 9">
    <name type="scientific">Prunus dulcis</name>
    <name type="common">Almond</name>
    <name type="synonym">Amygdalus dulcis</name>
    <dbReference type="NCBI Taxonomy" id="3755"/>
    <lineage>
        <taxon>Eukaryota</taxon>
        <taxon>Viridiplantae</taxon>
        <taxon>Streptophyta</taxon>
        <taxon>Embryophyta</taxon>
        <taxon>Tracheophyta</taxon>
        <taxon>Spermatophyta</taxon>
        <taxon>Magnoliopsida</taxon>
        <taxon>eudicotyledons</taxon>
        <taxon>Gunneridae</taxon>
        <taxon>Pentapetalae</taxon>
        <taxon>rosids</taxon>
        <taxon>fabids</taxon>
        <taxon>Rosales</taxon>
        <taxon>Rosaceae</taxon>
        <taxon>Amygdaloideae</taxon>
        <taxon>Amygdaleae</taxon>
        <taxon>Prunus</taxon>
    </lineage>
</organism>
<reference evidence="8 9" key="1">
    <citation type="journal article" date="2022" name="G3 (Bethesda)">
        <title>Whole-genome sequence and methylome profiling of the almond [Prunus dulcis (Mill.) D.A. Webb] cultivar 'Nonpareil'.</title>
        <authorList>
            <person name="D'Amico-Willman K.M."/>
            <person name="Ouma W.Z."/>
            <person name="Meulia T."/>
            <person name="Sideli G.M."/>
            <person name="Gradziel T.M."/>
            <person name="Fresnedo-Ramirez J."/>
        </authorList>
    </citation>
    <scope>NUCLEOTIDE SEQUENCE [LARGE SCALE GENOMIC DNA]</scope>
    <source>
        <strain evidence="8">Clone GOH B32 T37-40</strain>
    </source>
</reference>
<dbReference type="InterPro" id="IPR001611">
    <property type="entry name" value="Leu-rich_rpt"/>
</dbReference>
<dbReference type="PANTHER" id="PTHR11017:SF527">
    <property type="entry name" value="TMV RESISTANCE PROTEIN N-LIKE"/>
    <property type="match status" value="1"/>
</dbReference>
<keyword evidence="2" id="KW-0433">Leucine-rich repeat</keyword>
<dbReference type="SUPFAM" id="SSF52540">
    <property type="entry name" value="P-loop containing nucleoside triphosphate hydrolases"/>
    <property type="match status" value="1"/>
</dbReference>
<evidence type="ECO:0000313" key="8">
    <source>
        <dbReference type="EMBL" id="KAI5312682.1"/>
    </source>
</evidence>
<evidence type="ECO:0000256" key="5">
    <source>
        <dbReference type="ARBA" id="ARBA00023027"/>
    </source>
</evidence>
<dbReference type="Pfam" id="PF20160">
    <property type="entry name" value="C-JID"/>
    <property type="match status" value="1"/>
</dbReference>
<evidence type="ECO:0000256" key="6">
    <source>
        <dbReference type="ARBA" id="ARBA00047304"/>
    </source>
</evidence>
<accession>A0AAD4YJR2</accession>
<evidence type="ECO:0000256" key="3">
    <source>
        <dbReference type="ARBA" id="ARBA00022737"/>
    </source>
</evidence>
<dbReference type="InterPro" id="IPR002182">
    <property type="entry name" value="NB-ARC"/>
</dbReference>
<dbReference type="InterPro" id="IPR058192">
    <property type="entry name" value="WHD_ROQ1-like"/>
</dbReference>